<evidence type="ECO:0000259" key="6">
    <source>
        <dbReference type="Pfam" id="PF16755"/>
    </source>
</evidence>
<dbReference type="GO" id="GO:0008139">
    <property type="term" value="F:nuclear localization sequence binding"/>
    <property type="evidence" value="ECO:0007669"/>
    <property type="project" value="TreeGrafter"/>
</dbReference>
<dbReference type="GO" id="GO:0006606">
    <property type="term" value="P:protein import into nucleus"/>
    <property type="evidence" value="ECO:0007669"/>
    <property type="project" value="TreeGrafter"/>
</dbReference>
<keyword evidence="2" id="KW-0813">Transport</keyword>
<evidence type="ECO:0000313" key="8">
    <source>
        <dbReference type="Proteomes" id="UP000237631"/>
    </source>
</evidence>
<feature type="compositionally biased region" description="Polar residues" evidence="5">
    <location>
        <begin position="618"/>
        <end position="632"/>
    </location>
</feature>
<protein>
    <recommendedName>
        <fullName evidence="6">Nucleoporin Nup159/Nup146 N-terminal domain-containing protein</fullName>
    </recommendedName>
</protein>
<dbReference type="Gene3D" id="2.130.10.10">
    <property type="entry name" value="YVTN repeat-like/Quinoprotein amine dehydrogenase"/>
    <property type="match status" value="1"/>
</dbReference>
<dbReference type="InterPro" id="IPR015943">
    <property type="entry name" value="WD40/YVTN_repeat-like_dom_sf"/>
</dbReference>
<feature type="compositionally biased region" description="Low complexity" evidence="5">
    <location>
        <begin position="866"/>
        <end position="877"/>
    </location>
</feature>
<feature type="region of interest" description="Disordered" evidence="5">
    <location>
        <begin position="704"/>
        <end position="729"/>
    </location>
</feature>
<feature type="region of interest" description="Disordered" evidence="5">
    <location>
        <begin position="541"/>
        <end position="642"/>
    </location>
</feature>
<feature type="coiled-coil region" evidence="4">
    <location>
        <begin position="1354"/>
        <end position="1388"/>
    </location>
</feature>
<feature type="compositionally biased region" description="Polar residues" evidence="5">
    <location>
        <begin position="993"/>
        <end position="1002"/>
    </location>
</feature>
<comment type="caution">
    <text evidence="7">The sequence shown here is derived from an EMBL/GenBank/DDBJ whole genome shotgun (WGS) entry which is preliminary data.</text>
</comment>
<gene>
    <name evidence="7" type="ORF">CBER1_00262</name>
</gene>
<feature type="region of interest" description="Disordered" evidence="5">
    <location>
        <begin position="1493"/>
        <end position="1533"/>
    </location>
</feature>
<feature type="region of interest" description="Disordered" evidence="5">
    <location>
        <begin position="27"/>
        <end position="46"/>
    </location>
</feature>
<dbReference type="EMBL" id="PNEN01000488">
    <property type="protein sequence ID" value="PPJ57648.1"/>
    <property type="molecule type" value="Genomic_DNA"/>
</dbReference>
<dbReference type="PANTHER" id="PTHR23193:SF23">
    <property type="entry name" value="NUCLEAR PORE COMPLEX PROTEIN NUP153"/>
    <property type="match status" value="1"/>
</dbReference>
<dbReference type="InterPro" id="IPR039462">
    <property type="entry name" value="Nup159/Nup146_N"/>
</dbReference>
<feature type="compositionally biased region" description="Low complexity" evidence="5">
    <location>
        <begin position="543"/>
        <end position="558"/>
    </location>
</feature>
<dbReference type="STRING" id="357750.A0A2S6CD46"/>
<feature type="compositionally biased region" description="Basic and acidic residues" evidence="5">
    <location>
        <begin position="878"/>
        <end position="891"/>
    </location>
</feature>
<dbReference type="GO" id="GO:0017056">
    <property type="term" value="F:structural constituent of nuclear pore"/>
    <property type="evidence" value="ECO:0007669"/>
    <property type="project" value="TreeGrafter"/>
</dbReference>
<name>A0A2S6CD46_9PEZI</name>
<keyword evidence="3" id="KW-0539">Nucleus</keyword>
<keyword evidence="4" id="KW-0175">Coiled coil</keyword>
<dbReference type="OrthoDB" id="248320at2759"/>
<feature type="compositionally biased region" description="Low complexity" evidence="5">
    <location>
        <begin position="708"/>
        <end position="729"/>
    </location>
</feature>
<feature type="compositionally biased region" description="Low complexity" evidence="5">
    <location>
        <begin position="780"/>
        <end position="795"/>
    </location>
</feature>
<organism evidence="7 8">
    <name type="scientific">Cercospora berteroae</name>
    <dbReference type="NCBI Taxonomy" id="357750"/>
    <lineage>
        <taxon>Eukaryota</taxon>
        <taxon>Fungi</taxon>
        <taxon>Dikarya</taxon>
        <taxon>Ascomycota</taxon>
        <taxon>Pezizomycotina</taxon>
        <taxon>Dothideomycetes</taxon>
        <taxon>Dothideomycetidae</taxon>
        <taxon>Mycosphaerellales</taxon>
        <taxon>Mycosphaerellaceae</taxon>
        <taxon>Cercospora</taxon>
    </lineage>
</organism>
<sequence>MPPVQFRSFSAAFRISDSEQLQTALSSDDIHHPVNDEHDELPVESAQLVDEGATNMSSGSQAQAGPELEEILSDEIALDDAASKPGDRVRVSQAWNPPPQPWASLVSVASGKGLLAVAGPDSLVIASTKEVRQKQYIPKREDDVTGDARHLPINALNTLKVPRLSHVAFSADESCLVIASEEGGGLAVYETDAMVLGSKDSAFQISTQNTAVRHVLPNPNRDADTAHLFGVVLMNGQLVIASLKSREMVDGQNGKVFHNNVLSACWSPKGKQIVVGLQDGSCAQIDPSGAVKGQIPAPPQLSEIKNSDYASAQALPPCAIQWLETHKFFIVYTPFYGTTTNEDDMLIHDSLYFIAERSSKDAPFVFSKSSLDPCMVPPQGQERLPASHFLQRLGSWDPKVKDVLLVTSTACSDGGSFVQVQGESNFVLSTPLDENRKITLPFSTIDDEESSPIGMALDFSSQELAPKPIPSDFDQFPTATKPIPCLIVATTDGILCMWWIISRAAVQQETMHANIVHREGPYRDYADLRLTKDKAVIDEEGQATAASANSAASNPTPNLFGANTTTSSGSLTSKPATPAFGQAAFGKPATPAGTGPQNPTPAFGQPSFGQPAFGQSAFGKSSSPTVSSQTTAPAFGKPSTPGATPVQGAAAFGMASAIGGAASSPWAAKAAQSPAPGGATFGSTSKMGTTGGFGGVGALGANKPSPWGAAGTNTSTTASSPFGQTAAASSPFSKFSSTNAFAANAPSSTSPFAPKAQDTSTTNPSTGGSWFSNPQQNNASTSFSSSSFGKPSTPSLFQQQSTGSTATLGSNETSSFGKPSTLFGGTPSLSNNSSGLSGLDGGFKLGSTFKGDGTAKDDLPMPKNPGAGLFGANFLGGADDKKPEIKAEPGTEKQTSLKDIPPAKPPASDGSGLPPDPSVFNYKKAQAAMAPPPGVKEAPKPEGDAAAAPLPPDPSTYNHKKVMAGLGTPPGAADTTEAGKDVPIAGSPPADITHSQTFSPESSEAGPPDDGSEDWDDEDDEEDGTEDDEEGSDEVESDEDDEDGDDEGEEQPHKPEDPAGLAKFMSRIGGPERAAPQSPEANQSRTKSTTPQSSFEQSYTPKELPPGPILQPGGMRKTEDSPRSPSPQRRAQQPRSVTSPVRGRSAMTLPPQIKATAVPPAKPVEKPSVALQPPREKTAAELADEASDRLREELAAPIVPTKEQPQFFSHHDYVGDVDTPGIGGEVEKVFRDVNSMIDTVGLNGRSLLSLLEGHEQLRKAGQRDVKDLDDSDAWTLAEIRELSRVMDNIDRQLQNGKLLNVPETLAKLKQDEEEVLKLRTRTKEMRRQIGQHVDPDRIAERDAAPLSAEAAAQQSELRTSLQNVQKLLAEVEEKATMLRAELSSVQSRDSKTSQAAPVPTVEAVERTILKMTAMVQQKSGDIDLLESRIRQLPGGLAALRLADDYEDDLASRLGGSKLLTDSPSRRTPQKYPRMAANGEALGASAMFSVSRFQTPPSSSVRASPSLRASALGRSGGSALGRSTGSLSGSARKKMRDVTSEEIVAFKARSQRRRDVLGALQDKIELRGPRMVKPAQ</sequence>
<proteinExistence type="predicted"/>
<feature type="domain" description="Nucleoporin Nup159/Nup146 N-terminal" evidence="6">
    <location>
        <begin position="99"/>
        <end position="495"/>
    </location>
</feature>
<feature type="compositionally biased region" description="Polar residues" evidence="5">
    <location>
        <begin position="1493"/>
        <end position="1502"/>
    </location>
</feature>
<dbReference type="Proteomes" id="UP000237631">
    <property type="component" value="Unassembled WGS sequence"/>
</dbReference>
<evidence type="ECO:0000256" key="3">
    <source>
        <dbReference type="ARBA" id="ARBA00023242"/>
    </source>
</evidence>
<reference evidence="8" key="1">
    <citation type="journal article" date="2017" name="bioRxiv">
        <title>Conservation of a gene cluster reveals novel cercosporin biosynthetic mechanisms and extends production to the genus Colletotrichum.</title>
        <authorList>
            <person name="de Jonge R."/>
            <person name="Ebert M.K."/>
            <person name="Huitt-Roehl C.R."/>
            <person name="Pal P."/>
            <person name="Suttle J.C."/>
            <person name="Spanner R.E."/>
            <person name="Neubauer J.D."/>
            <person name="Jurick W.M.II."/>
            <person name="Stott K.A."/>
            <person name="Secor G.A."/>
            <person name="Thomma B.P.H.J."/>
            <person name="Van de Peer Y."/>
            <person name="Townsend C.A."/>
            <person name="Bolton M.D."/>
        </authorList>
    </citation>
    <scope>NUCLEOTIDE SEQUENCE [LARGE SCALE GENOMIC DNA]</scope>
    <source>
        <strain evidence="8">CBS538.71</strain>
    </source>
</reference>
<evidence type="ECO:0000256" key="2">
    <source>
        <dbReference type="ARBA" id="ARBA00022448"/>
    </source>
</evidence>
<evidence type="ECO:0000256" key="5">
    <source>
        <dbReference type="SAM" id="MobiDB-lite"/>
    </source>
</evidence>
<dbReference type="PANTHER" id="PTHR23193">
    <property type="entry name" value="NUCLEAR PORE COMPLEX PROTEIN NUP"/>
    <property type="match status" value="1"/>
</dbReference>
<feature type="compositionally biased region" description="Polar residues" evidence="5">
    <location>
        <begin position="796"/>
        <end position="818"/>
    </location>
</feature>
<dbReference type="GO" id="GO:0006405">
    <property type="term" value="P:RNA export from nucleus"/>
    <property type="evidence" value="ECO:0007669"/>
    <property type="project" value="TreeGrafter"/>
</dbReference>
<feature type="compositionally biased region" description="Polar residues" evidence="5">
    <location>
        <begin position="743"/>
        <end position="779"/>
    </location>
</feature>
<dbReference type="GO" id="GO:0005643">
    <property type="term" value="C:nuclear pore"/>
    <property type="evidence" value="ECO:0007669"/>
    <property type="project" value="TreeGrafter"/>
</dbReference>
<dbReference type="InterPro" id="IPR026054">
    <property type="entry name" value="Nucleoporin"/>
</dbReference>
<feature type="compositionally biased region" description="Acidic residues" evidence="5">
    <location>
        <begin position="1010"/>
        <end position="1049"/>
    </location>
</feature>
<feature type="compositionally biased region" description="Polar residues" evidence="5">
    <location>
        <begin position="1079"/>
        <end position="1100"/>
    </location>
</feature>
<feature type="region of interest" description="Disordered" evidence="5">
    <location>
        <begin position="743"/>
        <end position="1186"/>
    </location>
</feature>
<accession>A0A2S6CD46</accession>
<feature type="compositionally biased region" description="Polar residues" evidence="5">
    <location>
        <begin position="561"/>
        <end position="575"/>
    </location>
</feature>
<feature type="compositionally biased region" description="Low complexity" evidence="5">
    <location>
        <begin position="824"/>
        <end position="837"/>
    </location>
</feature>
<feature type="compositionally biased region" description="Low complexity" evidence="5">
    <location>
        <begin position="1519"/>
        <end position="1529"/>
    </location>
</feature>
<dbReference type="Pfam" id="PF16755">
    <property type="entry name" value="Beta-prop_NUP159_NUP214"/>
    <property type="match status" value="1"/>
</dbReference>
<evidence type="ECO:0000256" key="1">
    <source>
        <dbReference type="ARBA" id="ARBA00004123"/>
    </source>
</evidence>
<keyword evidence="8" id="KW-1185">Reference proteome</keyword>
<evidence type="ECO:0000256" key="4">
    <source>
        <dbReference type="SAM" id="Coils"/>
    </source>
</evidence>
<dbReference type="SUPFAM" id="SSF117289">
    <property type="entry name" value="Nucleoporin domain"/>
    <property type="match status" value="1"/>
</dbReference>
<comment type="subcellular location">
    <subcellularLocation>
        <location evidence="1">Nucleus</location>
    </subcellularLocation>
</comment>
<feature type="compositionally biased region" description="Polar residues" evidence="5">
    <location>
        <begin position="1126"/>
        <end position="1139"/>
    </location>
</feature>
<evidence type="ECO:0000313" key="7">
    <source>
        <dbReference type="EMBL" id="PPJ57648.1"/>
    </source>
</evidence>